<dbReference type="Proteomes" id="UP000309819">
    <property type="component" value="Unassembled WGS sequence"/>
</dbReference>
<sequence length="295" mass="33098">MQALEFLDLSSLAGERWDAAFHGTQCDERDEKVKELLVSAADNVFSFEYDRENMNVVIGEGRVELHELEGFASTWRGKRILVDATSFDVAEFAILSFAFKSVVDLVLDVLYAEPEEYKKSEDAGGHVFELSESMLGFEEAGIPGISKAIPVDEPKLFVFFMGYEGDRFKNALEFSEFTRAECNLVFGVPAFKFGWEKNSLLTSARAILENNLQDSFLYCGATNIGGIYNLLEGLRKKYQDEVFFLVPLGPKPMSVGAIKFLCSDKNSSLLYDHPARSSNRSYGISRVHLVRGFFS</sequence>
<gene>
    <name evidence="1" type="ORF">FEM01_12105</name>
</gene>
<name>A0A5R8Z698_9PSED</name>
<dbReference type="OrthoDB" id="3034510at2"/>
<keyword evidence="2" id="KW-1185">Reference proteome</keyword>
<proteinExistence type="predicted"/>
<dbReference type="AlphaFoldDB" id="A0A5R8Z698"/>
<organism evidence="1 2">
    <name type="scientific">Pseudomonas mosselii</name>
    <dbReference type="NCBI Taxonomy" id="78327"/>
    <lineage>
        <taxon>Bacteria</taxon>
        <taxon>Pseudomonadati</taxon>
        <taxon>Pseudomonadota</taxon>
        <taxon>Gammaproteobacteria</taxon>
        <taxon>Pseudomonadales</taxon>
        <taxon>Pseudomonadaceae</taxon>
        <taxon>Pseudomonas</taxon>
    </lineage>
</organism>
<evidence type="ECO:0000313" key="2">
    <source>
        <dbReference type="Proteomes" id="UP000309819"/>
    </source>
</evidence>
<reference evidence="1 2" key="1">
    <citation type="submission" date="2019-05" db="EMBL/GenBank/DDBJ databases">
        <title>Pseudomonas sp. SC006 isolated from lettuce that can produce HBGAs.</title>
        <authorList>
            <person name="Wang D."/>
            <person name="Liao N."/>
            <person name="Liu D."/>
            <person name="Zhang Z."/>
            <person name="Zou S."/>
        </authorList>
    </citation>
    <scope>NUCLEOTIDE SEQUENCE [LARGE SCALE GENOMIC DNA]</scope>
    <source>
        <strain evidence="1 2">SC006</strain>
    </source>
</reference>
<comment type="caution">
    <text evidence="1">The sequence shown here is derived from an EMBL/GenBank/DDBJ whole genome shotgun (WGS) entry which is preliminary data.</text>
</comment>
<dbReference type="EMBL" id="VAUO01000004">
    <property type="protein sequence ID" value="TLP61322.1"/>
    <property type="molecule type" value="Genomic_DNA"/>
</dbReference>
<dbReference type="RefSeq" id="WP_138219674.1">
    <property type="nucleotide sequence ID" value="NZ_VAUO01000004.1"/>
</dbReference>
<protein>
    <submittedName>
        <fullName evidence="1">Uncharacterized protein</fullName>
    </submittedName>
</protein>
<evidence type="ECO:0000313" key="1">
    <source>
        <dbReference type="EMBL" id="TLP61322.1"/>
    </source>
</evidence>
<accession>A0A5R8Z698</accession>